<name>A0ABT0PSC4_9FLAO</name>
<evidence type="ECO:0008006" key="3">
    <source>
        <dbReference type="Google" id="ProtNLM"/>
    </source>
</evidence>
<dbReference type="EMBL" id="JAMFMA010000002">
    <property type="protein sequence ID" value="MCL6274298.1"/>
    <property type="molecule type" value="Genomic_DNA"/>
</dbReference>
<accession>A0ABT0PSC4</accession>
<dbReference type="SUPFAM" id="SSF51445">
    <property type="entry name" value="(Trans)glycosidases"/>
    <property type="match status" value="1"/>
</dbReference>
<organism evidence="1 2">
    <name type="scientific">Flagellimonas spongiicola</name>
    <dbReference type="NCBI Taxonomy" id="2942208"/>
    <lineage>
        <taxon>Bacteria</taxon>
        <taxon>Pseudomonadati</taxon>
        <taxon>Bacteroidota</taxon>
        <taxon>Flavobacteriia</taxon>
        <taxon>Flavobacteriales</taxon>
        <taxon>Flavobacteriaceae</taxon>
        <taxon>Flagellimonas</taxon>
    </lineage>
</organism>
<dbReference type="Gene3D" id="3.20.20.80">
    <property type="entry name" value="Glycosidases"/>
    <property type="match status" value="1"/>
</dbReference>
<dbReference type="Proteomes" id="UP001203607">
    <property type="component" value="Unassembled WGS sequence"/>
</dbReference>
<proteinExistence type="predicted"/>
<protein>
    <recommendedName>
        <fullName evidence="3">Arabinogalactan endo-beta-1,4-galactanase</fullName>
    </recommendedName>
</protein>
<gene>
    <name evidence="1" type="ORF">M3P19_09770</name>
</gene>
<reference evidence="1 2" key="1">
    <citation type="submission" date="2022-05" db="EMBL/GenBank/DDBJ databases">
        <authorList>
            <person name="Park J.-S."/>
        </authorList>
    </citation>
    <scope>NUCLEOTIDE SEQUENCE [LARGE SCALE GENOMIC DNA]</scope>
    <source>
        <strain evidence="1 2">2012CJ35-5</strain>
    </source>
</reference>
<keyword evidence="2" id="KW-1185">Reference proteome</keyword>
<sequence>MIYFVLDKTKIFSMRSHFVVFLTVLLFSSCSNDETTPEIAPERNFKMGFTTWSFGPNPEDVNTTYAFLGNHGDIYTEHIDNSIPWNAWINDGPLPLAFTNEIAGKVQRKIAGLTLLLSVGLFNLNRDELALDFDGNAPSYTDLDDADIENAYFKHIDYLVDAFEPDYLVIAIEVNELSLNAPEKWEAYKSLITEVKTRIEQSHPGVKISESISLHNLFQPDTSNPEAHIQDLFNHINQNEFVAISFYPFLKNLGTKSQFQEVFDFLHNNTNRPIAFVETGHIAENLVIPNLGVSINGNEEGQNAYLETLLENATNHDYEFISWWAHRDFDALWETFPEEVKDLGQLWRDTGLLDENGNERAAFLTWSNQF</sequence>
<evidence type="ECO:0000313" key="1">
    <source>
        <dbReference type="EMBL" id="MCL6274298.1"/>
    </source>
</evidence>
<comment type="caution">
    <text evidence="1">The sequence shown here is derived from an EMBL/GenBank/DDBJ whole genome shotgun (WGS) entry which is preliminary data.</text>
</comment>
<dbReference type="InterPro" id="IPR017853">
    <property type="entry name" value="GH"/>
</dbReference>
<evidence type="ECO:0000313" key="2">
    <source>
        <dbReference type="Proteomes" id="UP001203607"/>
    </source>
</evidence>
<dbReference type="RefSeq" id="WP_249657483.1">
    <property type="nucleotide sequence ID" value="NZ_JAMFMA010000002.1"/>
</dbReference>